<protein>
    <submittedName>
        <fullName evidence="1">Uncharacterized protein</fullName>
    </submittedName>
</protein>
<evidence type="ECO:0000313" key="1">
    <source>
        <dbReference type="EMBL" id="PRQ72060.1"/>
    </source>
</evidence>
<dbReference type="EMBL" id="LCTV02000010">
    <property type="protein sequence ID" value="PRQ72060.1"/>
    <property type="molecule type" value="Genomic_DNA"/>
</dbReference>
<sequence length="198" mass="21794">MLSLGRSMTRTSPSLSSFVQTSWGREKALFEALNPVEPYERPPCLLSCQTSPSSFSSPSAPSFGSPPSPPLLLSLPAMQAIHATDLSLRKSASLRHGAKRSRDDDGLGSVVSRLSSIVSVWRMFCQRSKDRVRERCRKLAPRTSSTDEGQRTMLFPYIFTVTDQTGGSQHLIDPPSAHTVPRSFPRCSERVNQDLLSA</sequence>
<organism evidence="1 2">
    <name type="scientific">Rhodotorula toruloides</name>
    <name type="common">Yeast</name>
    <name type="synonym">Rhodosporidium toruloides</name>
    <dbReference type="NCBI Taxonomy" id="5286"/>
    <lineage>
        <taxon>Eukaryota</taxon>
        <taxon>Fungi</taxon>
        <taxon>Dikarya</taxon>
        <taxon>Basidiomycota</taxon>
        <taxon>Pucciniomycotina</taxon>
        <taxon>Microbotryomycetes</taxon>
        <taxon>Sporidiobolales</taxon>
        <taxon>Sporidiobolaceae</taxon>
        <taxon>Rhodotorula</taxon>
    </lineage>
</organism>
<gene>
    <name evidence="1" type="ORF">AAT19DRAFT_9399</name>
</gene>
<accession>A0A2T0A240</accession>
<proteinExistence type="predicted"/>
<evidence type="ECO:0000313" key="2">
    <source>
        <dbReference type="Proteomes" id="UP000239560"/>
    </source>
</evidence>
<reference evidence="1 2" key="1">
    <citation type="journal article" date="2018" name="Elife">
        <title>Functional genomics of lipid metabolism in the oleaginous yeast Rhodosporidium toruloides.</title>
        <authorList>
            <person name="Coradetti S.T."/>
            <person name="Pinel D."/>
            <person name="Geiselman G."/>
            <person name="Ito M."/>
            <person name="Mondo S."/>
            <person name="Reilly M.C."/>
            <person name="Cheng Y.F."/>
            <person name="Bauer S."/>
            <person name="Grigoriev I."/>
            <person name="Gladden J.M."/>
            <person name="Simmons B.A."/>
            <person name="Brem R."/>
            <person name="Arkin A.P."/>
            <person name="Skerker J.M."/>
        </authorList>
    </citation>
    <scope>NUCLEOTIDE SEQUENCE [LARGE SCALE GENOMIC DNA]</scope>
    <source>
        <strain evidence="1 2">NBRC 0880</strain>
    </source>
</reference>
<dbReference type="AlphaFoldDB" id="A0A2T0A240"/>
<dbReference type="Proteomes" id="UP000239560">
    <property type="component" value="Unassembled WGS sequence"/>
</dbReference>
<name>A0A2T0A240_RHOTO</name>
<comment type="caution">
    <text evidence="1">The sequence shown here is derived from an EMBL/GenBank/DDBJ whole genome shotgun (WGS) entry which is preliminary data.</text>
</comment>